<dbReference type="InterPro" id="IPR006319">
    <property type="entry name" value="PEP_synth"/>
</dbReference>
<keyword evidence="3" id="KW-0808">Transferase</keyword>
<evidence type="ECO:0000256" key="8">
    <source>
        <dbReference type="ARBA" id="ARBA00022842"/>
    </source>
</evidence>
<dbReference type="GO" id="GO:0046872">
    <property type="term" value="F:metal ion binding"/>
    <property type="evidence" value="ECO:0007669"/>
    <property type="project" value="UniProtKB-KW"/>
</dbReference>
<evidence type="ECO:0000256" key="1">
    <source>
        <dbReference type="ARBA" id="ARBA00001946"/>
    </source>
</evidence>
<comment type="similarity">
    <text evidence="2">Belongs to the PEP-utilizing enzyme family.</text>
</comment>
<dbReference type="SUPFAM" id="SSF56059">
    <property type="entry name" value="Glutathione synthetase ATP-binding domain-like"/>
    <property type="match status" value="1"/>
</dbReference>
<evidence type="ECO:0000313" key="11">
    <source>
        <dbReference type="EMBL" id="CAE7436640.1"/>
    </source>
</evidence>
<keyword evidence="12" id="KW-1185">Reference proteome</keyword>
<dbReference type="AlphaFoldDB" id="A0A812RFC5"/>
<evidence type="ECO:0000256" key="5">
    <source>
        <dbReference type="ARBA" id="ARBA00022741"/>
    </source>
</evidence>
<dbReference type="Pfam" id="PF01326">
    <property type="entry name" value="PPDK_N"/>
    <property type="match status" value="1"/>
</dbReference>
<dbReference type="GO" id="GO:0008986">
    <property type="term" value="F:pyruvate, water dikinase activity"/>
    <property type="evidence" value="ECO:0007669"/>
    <property type="project" value="InterPro"/>
</dbReference>
<accession>A0A812RFC5</accession>
<gene>
    <name evidence="11" type="primary">ppsA</name>
    <name evidence="11" type="ORF">SNAT2548_LOCUS23726</name>
</gene>
<keyword evidence="4" id="KW-0479">Metal-binding</keyword>
<feature type="domain" description="Pyruvate phosphate dikinase AMP/ATP-binding" evidence="10">
    <location>
        <begin position="1"/>
        <end position="43"/>
    </location>
</feature>
<feature type="domain" description="PEP-utilising enzyme mobile" evidence="9">
    <location>
        <begin position="77"/>
        <end position="125"/>
    </location>
</feature>
<evidence type="ECO:0000256" key="3">
    <source>
        <dbReference type="ARBA" id="ARBA00022679"/>
    </source>
</evidence>
<evidence type="ECO:0000256" key="2">
    <source>
        <dbReference type="ARBA" id="ARBA00007837"/>
    </source>
</evidence>
<evidence type="ECO:0000259" key="10">
    <source>
        <dbReference type="Pfam" id="PF01326"/>
    </source>
</evidence>
<dbReference type="PANTHER" id="PTHR43030:SF1">
    <property type="entry name" value="PHOSPHOENOLPYRUVATE SYNTHASE"/>
    <property type="match status" value="1"/>
</dbReference>
<evidence type="ECO:0000259" key="9">
    <source>
        <dbReference type="Pfam" id="PF00391"/>
    </source>
</evidence>
<dbReference type="GO" id="GO:0005524">
    <property type="term" value="F:ATP binding"/>
    <property type="evidence" value="ECO:0007669"/>
    <property type="project" value="UniProtKB-KW"/>
</dbReference>
<dbReference type="InterPro" id="IPR008279">
    <property type="entry name" value="PEP-util_enz_mobile_dom"/>
</dbReference>
<evidence type="ECO:0000256" key="7">
    <source>
        <dbReference type="ARBA" id="ARBA00022840"/>
    </source>
</evidence>
<keyword evidence="5" id="KW-0547">Nucleotide-binding</keyword>
<dbReference type="Gene3D" id="3.50.30.10">
    <property type="entry name" value="Phosphohistidine domain"/>
    <property type="match status" value="1"/>
</dbReference>
<proteinExistence type="inferred from homology"/>
<comment type="cofactor">
    <cofactor evidence="1">
        <name>Mg(2+)</name>
        <dbReference type="ChEBI" id="CHEBI:18420"/>
    </cofactor>
</comment>
<organism evidence="11 12">
    <name type="scientific">Symbiodinium natans</name>
    <dbReference type="NCBI Taxonomy" id="878477"/>
    <lineage>
        <taxon>Eukaryota</taxon>
        <taxon>Sar</taxon>
        <taxon>Alveolata</taxon>
        <taxon>Dinophyceae</taxon>
        <taxon>Suessiales</taxon>
        <taxon>Symbiodiniaceae</taxon>
        <taxon>Symbiodinium</taxon>
    </lineage>
</organism>
<keyword evidence="6" id="KW-0418">Kinase</keyword>
<dbReference type="PANTHER" id="PTHR43030">
    <property type="entry name" value="PHOSPHOENOLPYRUVATE SYNTHASE"/>
    <property type="match status" value="1"/>
</dbReference>
<sequence>MAVKIERRYGWPMYIEWTRNGGNGKLYIVQARPETVAAQNHQQRGARGGSLWCRRPVLAACVSHELRDLICRSVSEAAAITNCGGRTCHAAIMAHKLGIPAIVGCGDATDKIKEGDVVTVFCAEGDTGYIYKFKKNA</sequence>
<keyword evidence="7" id="KW-0067">ATP-binding</keyword>
<protein>
    <submittedName>
        <fullName evidence="11">PpsA protein</fullName>
    </submittedName>
</protein>
<name>A0A812RFC5_9DINO</name>
<evidence type="ECO:0000313" key="12">
    <source>
        <dbReference type="Proteomes" id="UP000604046"/>
    </source>
</evidence>
<evidence type="ECO:0000256" key="4">
    <source>
        <dbReference type="ARBA" id="ARBA00022723"/>
    </source>
</evidence>
<comment type="caution">
    <text evidence="11">The sequence shown here is derived from an EMBL/GenBank/DDBJ whole genome shotgun (WGS) entry which is preliminary data.</text>
</comment>
<evidence type="ECO:0000256" key="6">
    <source>
        <dbReference type="ARBA" id="ARBA00022777"/>
    </source>
</evidence>
<dbReference type="Proteomes" id="UP000604046">
    <property type="component" value="Unassembled WGS sequence"/>
</dbReference>
<dbReference type="InterPro" id="IPR002192">
    <property type="entry name" value="PPDK_AMP/ATP-bd"/>
</dbReference>
<dbReference type="InterPro" id="IPR036637">
    <property type="entry name" value="Phosphohistidine_dom_sf"/>
</dbReference>
<dbReference type="Gene3D" id="3.30.470.20">
    <property type="entry name" value="ATP-grasp fold, B domain"/>
    <property type="match status" value="1"/>
</dbReference>
<dbReference type="SUPFAM" id="SSF52009">
    <property type="entry name" value="Phosphohistidine domain"/>
    <property type="match status" value="1"/>
</dbReference>
<dbReference type="Pfam" id="PF00391">
    <property type="entry name" value="PEP-utilizers"/>
    <property type="match status" value="1"/>
</dbReference>
<reference evidence="11" key="1">
    <citation type="submission" date="2021-02" db="EMBL/GenBank/DDBJ databases">
        <authorList>
            <person name="Dougan E. K."/>
            <person name="Rhodes N."/>
            <person name="Thang M."/>
            <person name="Chan C."/>
        </authorList>
    </citation>
    <scope>NUCLEOTIDE SEQUENCE</scope>
</reference>
<keyword evidence="8" id="KW-0460">Magnesium</keyword>
<dbReference type="EMBL" id="CAJNDS010002332">
    <property type="protein sequence ID" value="CAE7436640.1"/>
    <property type="molecule type" value="Genomic_DNA"/>
</dbReference>